<evidence type="ECO:0000256" key="9">
    <source>
        <dbReference type="PIRNR" id="PIRNR001031"/>
    </source>
</evidence>
<feature type="active site" description="Proton donor" evidence="10">
    <location>
        <position position="214"/>
    </location>
</feature>
<keyword evidence="5" id="KW-0325">Glycoprotein</keyword>
<evidence type="ECO:0000259" key="13">
    <source>
        <dbReference type="PROSITE" id="PS51166"/>
    </source>
</evidence>
<dbReference type="PRINTS" id="PR00736">
    <property type="entry name" value="GLHYDRLASE15"/>
</dbReference>
<dbReference type="InterPro" id="IPR013784">
    <property type="entry name" value="Carb-bd-like_fold"/>
</dbReference>
<dbReference type="PROSITE" id="PS51166">
    <property type="entry name" value="CBM20"/>
    <property type="match status" value="1"/>
</dbReference>
<dbReference type="InterPro" id="IPR013783">
    <property type="entry name" value="Ig-like_fold"/>
</dbReference>
<keyword evidence="4 9" id="KW-0378">Hydrolase</keyword>
<evidence type="ECO:0000256" key="10">
    <source>
        <dbReference type="PIRSR" id="PIRSR001031-1"/>
    </source>
</evidence>
<dbReference type="InterPro" id="IPR034836">
    <property type="entry name" value="CBM20_glucoamylase"/>
</dbReference>
<dbReference type="Proteomes" id="UP000749293">
    <property type="component" value="Unassembled WGS sequence"/>
</dbReference>
<dbReference type="InterPro" id="IPR046966">
    <property type="entry name" value="Glucoamylase_active_site"/>
</dbReference>
<dbReference type="Pfam" id="PF00686">
    <property type="entry name" value="CBM_20"/>
    <property type="match status" value="1"/>
</dbReference>
<dbReference type="AlphaFoldDB" id="A0A9P4YVW2"/>
<dbReference type="PANTHER" id="PTHR31616:SF12">
    <property type="entry name" value="GLUCOAMYLASE"/>
    <property type="match status" value="1"/>
</dbReference>
<keyword evidence="15" id="KW-1185">Reference proteome</keyword>
<comment type="caution">
    <text evidence="14">The sequence shown here is derived from an EMBL/GenBank/DDBJ whole genome shotgun (WGS) entry which is preliminary data.</text>
</comment>
<evidence type="ECO:0000313" key="14">
    <source>
        <dbReference type="EMBL" id="KAF4123810.1"/>
    </source>
</evidence>
<feature type="signal peptide" evidence="12">
    <location>
        <begin position="1"/>
        <end position="20"/>
    </location>
</feature>
<keyword evidence="7 9" id="KW-0326">Glycosidase</keyword>
<dbReference type="InterPro" id="IPR011613">
    <property type="entry name" value="GH15-like"/>
</dbReference>
<dbReference type="GO" id="GO:2001070">
    <property type="term" value="F:starch binding"/>
    <property type="evidence" value="ECO:0007669"/>
    <property type="project" value="InterPro"/>
</dbReference>
<dbReference type="PROSITE" id="PS00820">
    <property type="entry name" value="GLUCOAMYLASE"/>
    <property type="match status" value="1"/>
</dbReference>
<dbReference type="InterPro" id="IPR000165">
    <property type="entry name" value="Glucoamylase"/>
</dbReference>
<evidence type="ECO:0000256" key="8">
    <source>
        <dbReference type="ARBA" id="ARBA00023326"/>
    </source>
</evidence>
<dbReference type="EC" id="3.2.1.3" evidence="9"/>
<proteinExistence type="inferred from homology"/>
<keyword evidence="3 12" id="KW-0732">Signal</keyword>
<dbReference type="GeneID" id="55971751"/>
<evidence type="ECO:0000256" key="2">
    <source>
        <dbReference type="ARBA" id="ARBA00006188"/>
    </source>
</evidence>
<evidence type="ECO:0000256" key="12">
    <source>
        <dbReference type="SAM" id="SignalP"/>
    </source>
</evidence>
<evidence type="ECO:0000256" key="11">
    <source>
        <dbReference type="PIRSR" id="PIRSR001031-2"/>
    </source>
</evidence>
<dbReference type="RefSeq" id="XP_035322462.1">
    <property type="nucleotide sequence ID" value="XM_035467496.1"/>
</dbReference>
<accession>A0A9P4YVW2</accession>
<dbReference type="FunFam" id="2.60.40.10:FF:000552">
    <property type="entry name" value="Related to glucoamylase"/>
    <property type="match status" value="1"/>
</dbReference>
<dbReference type="Gene3D" id="1.50.10.10">
    <property type="match status" value="1"/>
</dbReference>
<protein>
    <recommendedName>
        <fullName evidence="9">Glucoamylase</fullName>
        <ecNumber evidence="9">3.2.1.3</ecNumber>
    </recommendedName>
    <alternativeName>
        <fullName evidence="9">1,4-alpha-D-glucan glucohydrolase</fullName>
    </alternativeName>
    <alternativeName>
        <fullName evidence="9">Glucan 1,4-alpha-glucosidase</fullName>
    </alternativeName>
</protein>
<dbReference type="InterPro" id="IPR008291">
    <property type="entry name" value="Glucoamylase_SBD"/>
</dbReference>
<evidence type="ECO:0000313" key="15">
    <source>
        <dbReference type="Proteomes" id="UP000749293"/>
    </source>
</evidence>
<evidence type="ECO:0000256" key="1">
    <source>
        <dbReference type="ARBA" id="ARBA00001863"/>
    </source>
</evidence>
<dbReference type="Pfam" id="PF00723">
    <property type="entry name" value="Glyco_hydro_15"/>
    <property type="match status" value="1"/>
</dbReference>
<evidence type="ECO:0000256" key="6">
    <source>
        <dbReference type="ARBA" id="ARBA00023277"/>
    </source>
</evidence>
<sequence>MQLLSTAFLVGSALLQTVLGRPERGPASRANILKRSVDSFIESETPYAYERLLCNFGADGCAASGALAGVVIASPSKSDPDYFYTWTRDAGLVLKGVVDSFTSSYDSTLQGHIQEYVISQAKLQGVSNPSGSLSGGSGLGEPKFNVDLTQFTGSWGRPQHDGPALRAIALVSYAKWLIDNGYESTASEVVWPVARNDLEYVAQYWNNTGFDLWEEVNGSSFFTTASQWRALVEGASLASTLGQTTASSKYSSIAPQILCFLQTFWIPEQGYVDANINVNDGRTGKDTNTVLASIHTFDPALGCDSTSFQPCSDRALSNLRLVVSSFRGYAINSGIATGQAIAVGRYSEDVYYDGNPWYLNTLSVAEQLYDAVYVWKAQGYITVTSLSLPFFQDLAPSTAAGTYLSGSTTFDGLVDAVSTYADGFVEVVSTYAGTDGALAEQYSKSDGTPTSAEHLTWSYSAFLTAVARRAGTVPPSWASQPDIVLPASCQKSTAVGSYTSATVTTFPGSLTATGTATGTTAGTATTTATTATSTKATSTSCVQATAVAVTFTVKAATQYGQTVKISGNSAELGSWDTSKAVALSASDYTASNPVWKGTVNLLPGESLQYKYINVASNGAVTWETGANRAYTVATGCSSTASQSDTWRP</sequence>
<dbReference type="SMART" id="SM01065">
    <property type="entry name" value="CBM_2"/>
    <property type="match status" value="1"/>
</dbReference>
<name>A0A9P4YVW2_9HYPO</name>
<dbReference type="OrthoDB" id="6123450at2759"/>
<dbReference type="GO" id="GO:0000272">
    <property type="term" value="P:polysaccharide catabolic process"/>
    <property type="evidence" value="ECO:0007669"/>
    <property type="project" value="UniProtKB-KW"/>
</dbReference>
<dbReference type="CDD" id="cd05811">
    <property type="entry name" value="CBM20_glucoamylase"/>
    <property type="match status" value="1"/>
</dbReference>
<feature type="chain" id="PRO_5040122341" description="Glucoamylase" evidence="12">
    <location>
        <begin position="21"/>
        <end position="648"/>
    </location>
</feature>
<dbReference type="InterPro" id="IPR008928">
    <property type="entry name" value="6-hairpin_glycosidase_sf"/>
</dbReference>
<dbReference type="Gene3D" id="2.60.40.10">
    <property type="entry name" value="Immunoglobulins"/>
    <property type="match status" value="1"/>
</dbReference>
<evidence type="ECO:0000256" key="7">
    <source>
        <dbReference type="ARBA" id="ARBA00023295"/>
    </source>
</evidence>
<dbReference type="GO" id="GO:0000324">
    <property type="term" value="C:fungal-type vacuole"/>
    <property type="evidence" value="ECO:0007669"/>
    <property type="project" value="TreeGrafter"/>
</dbReference>
<keyword evidence="8 9" id="KW-0624">Polysaccharide degradation</keyword>
<dbReference type="GO" id="GO:0004339">
    <property type="term" value="F:glucan 1,4-alpha-glucosidase activity"/>
    <property type="evidence" value="ECO:0007669"/>
    <property type="project" value="UniProtKB-EC"/>
</dbReference>
<keyword evidence="6 9" id="KW-0119">Carbohydrate metabolism</keyword>
<organism evidence="14 15">
    <name type="scientific">Geosmithia morbida</name>
    <dbReference type="NCBI Taxonomy" id="1094350"/>
    <lineage>
        <taxon>Eukaryota</taxon>
        <taxon>Fungi</taxon>
        <taxon>Dikarya</taxon>
        <taxon>Ascomycota</taxon>
        <taxon>Pezizomycotina</taxon>
        <taxon>Sordariomycetes</taxon>
        <taxon>Hypocreomycetidae</taxon>
        <taxon>Hypocreales</taxon>
        <taxon>Bionectriaceae</taxon>
        <taxon>Geosmithia</taxon>
    </lineage>
</organism>
<dbReference type="PIRSF" id="PIRSF001031">
    <property type="entry name" value="Glu-a-glcsd_SBD"/>
    <property type="match status" value="1"/>
</dbReference>
<evidence type="ECO:0000256" key="3">
    <source>
        <dbReference type="ARBA" id="ARBA00022729"/>
    </source>
</evidence>
<comment type="similarity">
    <text evidence="2 9">Belongs to the glycosyl hydrolase 15 family.</text>
</comment>
<feature type="binding site" evidence="11">
    <location>
        <position position="155"/>
    </location>
    <ligand>
        <name>substrate</name>
    </ligand>
</feature>
<feature type="active site" description="Proton acceptor" evidence="10">
    <location>
        <position position="211"/>
    </location>
</feature>
<gene>
    <name evidence="14" type="ORF">GMORB2_5526</name>
</gene>
<dbReference type="PANTHER" id="PTHR31616">
    <property type="entry name" value="TREHALASE"/>
    <property type="match status" value="1"/>
</dbReference>
<dbReference type="SUPFAM" id="SSF48208">
    <property type="entry name" value="Six-hairpin glycosidases"/>
    <property type="match status" value="1"/>
</dbReference>
<comment type="catalytic activity">
    <reaction evidence="1 9">
        <text>Hydrolysis of terminal (1-&gt;4)-linked alpha-D-glucose residues successively from non-reducing ends of the chains with release of beta-D-glucose.</text>
        <dbReference type="EC" id="3.2.1.3"/>
    </reaction>
</comment>
<dbReference type="InterPro" id="IPR012341">
    <property type="entry name" value="6hp_glycosidase-like_sf"/>
</dbReference>
<reference evidence="14" key="1">
    <citation type="submission" date="2020-03" db="EMBL/GenBank/DDBJ databases">
        <title>Site-based positive gene gene selection in Geosmithia morbida across the United States reveals a broad range of putative effectors and factors for local host and environmental adapation.</title>
        <authorList>
            <person name="Onufrak A."/>
            <person name="Murdoch R.W."/>
            <person name="Gazis R."/>
            <person name="Huff M."/>
            <person name="Staton M."/>
            <person name="Klingeman W."/>
            <person name="Hadziabdic D."/>
        </authorList>
    </citation>
    <scope>NUCLEOTIDE SEQUENCE</scope>
    <source>
        <strain evidence="14">1262</strain>
    </source>
</reference>
<dbReference type="FunFam" id="1.50.10.10:FF:000018">
    <property type="entry name" value="Glucoamylase"/>
    <property type="match status" value="1"/>
</dbReference>
<evidence type="ECO:0000256" key="4">
    <source>
        <dbReference type="ARBA" id="ARBA00022801"/>
    </source>
</evidence>
<dbReference type="SUPFAM" id="SSF49452">
    <property type="entry name" value="Starch-binding domain-like"/>
    <property type="match status" value="1"/>
</dbReference>
<feature type="domain" description="CBM20" evidence="13">
    <location>
        <begin position="541"/>
        <end position="648"/>
    </location>
</feature>
<evidence type="ECO:0000256" key="5">
    <source>
        <dbReference type="ARBA" id="ARBA00023180"/>
    </source>
</evidence>
<dbReference type="EMBL" id="JAANYQ010000005">
    <property type="protein sequence ID" value="KAF4123810.1"/>
    <property type="molecule type" value="Genomic_DNA"/>
</dbReference>
<dbReference type="InterPro" id="IPR002044">
    <property type="entry name" value="CBM20"/>
</dbReference>